<comment type="similarity">
    <text evidence="2">Belongs to the nucleobase:cation symporter-2 (NCS2) (TC 2.A.40) family.</text>
</comment>
<evidence type="ECO:0000313" key="9">
    <source>
        <dbReference type="Proteomes" id="UP000248057"/>
    </source>
</evidence>
<dbReference type="PANTHER" id="PTHR42810">
    <property type="entry name" value="PURINE PERMEASE C1399.01C-RELATED"/>
    <property type="match status" value="1"/>
</dbReference>
<keyword evidence="3" id="KW-0813">Transport</keyword>
<dbReference type="InterPro" id="IPR006043">
    <property type="entry name" value="NCS2"/>
</dbReference>
<proteinExistence type="inferred from homology"/>
<dbReference type="Pfam" id="PF00860">
    <property type="entry name" value="Xan_ur_permease"/>
    <property type="match status" value="1"/>
</dbReference>
<evidence type="ECO:0000256" key="2">
    <source>
        <dbReference type="ARBA" id="ARBA00008821"/>
    </source>
</evidence>
<reference evidence="8 9" key="1">
    <citation type="submission" date="2018-05" db="EMBL/GenBank/DDBJ databases">
        <title>Genomic Encyclopedia of Type Strains, Phase IV (KMG-IV): sequencing the most valuable type-strain genomes for metagenomic binning, comparative biology and taxonomic classification.</title>
        <authorList>
            <person name="Goeker M."/>
        </authorList>
    </citation>
    <scope>NUCLEOTIDE SEQUENCE [LARGE SCALE GENOMIC DNA]</scope>
    <source>
        <strain evidence="8 9">DSM 24995</strain>
    </source>
</reference>
<name>A0A2V3YAA0_9FIRM</name>
<dbReference type="Proteomes" id="UP000248057">
    <property type="component" value="Unassembled WGS sequence"/>
</dbReference>
<feature type="transmembrane region" description="Helical" evidence="7">
    <location>
        <begin position="57"/>
        <end position="76"/>
    </location>
</feature>
<dbReference type="GO" id="GO:0005886">
    <property type="term" value="C:plasma membrane"/>
    <property type="evidence" value="ECO:0007669"/>
    <property type="project" value="UniProtKB-ARBA"/>
</dbReference>
<feature type="transmembrane region" description="Helical" evidence="7">
    <location>
        <begin position="177"/>
        <end position="196"/>
    </location>
</feature>
<keyword evidence="4 7" id="KW-0812">Transmembrane</keyword>
<evidence type="ECO:0000256" key="5">
    <source>
        <dbReference type="ARBA" id="ARBA00022989"/>
    </source>
</evidence>
<keyword evidence="5 7" id="KW-1133">Transmembrane helix</keyword>
<evidence type="ECO:0000256" key="7">
    <source>
        <dbReference type="SAM" id="Phobius"/>
    </source>
</evidence>
<evidence type="ECO:0000313" key="8">
    <source>
        <dbReference type="EMBL" id="PXX55422.1"/>
    </source>
</evidence>
<evidence type="ECO:0000256" key="4">
    <source>
        <dbReference type="ARBA" id="ARBA00022692"/>
    </source>
</evidence>
<dbReference type="AlphaFoldDB" id="A0A2V3YAA0"/>
<feature type="transmembrane region" description="Helical" evidence="7">
    <location>
        <begin position="412"/>
        <end position="436"/>
    </location>
</feature>
<feature type="transmembrane region" description="Helical" evidence="7">
    <location>
        <begin position="351"/>
        <end position="376"/>
    </location>
</feature>
<feature type="transmembrane region" description="Helical" evidence="7">
    <location>
        <begin position="388"/>
        <end position="406"/>
    </location>
</feature>
<feature type="transmembrane region" description="Helical" evidence="7">
    <location>
        <begin position="141"/>
        <end position="165"/>
    </location>
</feature>
<organism evidence="8 9">
    <name type="scientific">Hungatella effluvii</name>
    <dbReference type="NCBI Taxonomy" id="1096246"/>
    <lineage>
        <taxon>Bacteria</taxon>
        <taxon>Bacillati</taxon>
        <taxon>Bacillota</taxon>
        <taxon>Clostridia</taxon>
        <taxon>Lachnospirales</taxon>
        <taxon>Lachnospiraceae</taxon>
        <taxon>Hungatella</taxon>
    </lineage>
</organism>
<protein>
    <submittedName>
        <fullName evidence="8">NCS2 family nucleobase:cation symporter-2</fullName>
    </submittedName>
</protein>
<evidence type="ECO:0000256" key="3">
    <source>
        <dbReference type="ARBA" id="ARBA00022448"/>
    </source>
</evidence>
<feature type="transmembrane region" description="Helical" evidence="7">
    <location>
        <begin position="327"/>
        <end position="345"/>
    </location>
</feature>
<comment type="subcellular location">
    <subcellularLocation>
        <location evidence="1">Membrane</location>
        <topology evidence="1">Multi-pass membrane protein</topology>
    </subcellularLocation>
</comment>
<keyword evidence="9" id="KW-1185">Reference proteome</keyword>
<feature type="transmembrane region" description="Helical" evidence="7">
    <location>
        <begin position="203"/>
        <end position="228"/>
    </location>
</feature>
<evidence type="ECO:0000256" key="1">
    <source>
        <dbReference type="ARBA" id="ARBA00004141"/>
    </source>
</evidence>
<dbReference type="PANTHER" id="PTHR42810:SF2">
    <property type="entry name" value="PURINE PERMEASE C1399.01C-RELATED"/>
    <property type="match status" value="1"/>
</dbReference>
<dbReference type="GeneID" id="86060982"/>
<feature type="transmembrane region" description="Helical" evidence="7">
    <location>
        <begin position="83"/>
        <end position="101"/>
    </location>
</feature>
<evidence type="ECO:0000256" key="6">
    <source>
        <dbReference type="ARBA" id="ARBA00023136"/>
    </source>
</evidence>
<feature type="transmembrane region" description="Helical" evidence="7">
    <location>
        <begin position="240"/>
        <end position="260"/>
    </location>
</feature>
<accession>A0A2V3YAA0</accession>
<gene>
    <name evidence="8" type="ORF">DFR60_103480</name>
</gene>
<dbReference type="RefSeq" id="WP_110322481.1">
    <property type="nucleotide sequence ID" value="NZ_QJKD01000003.1"/>
</dbReference>
<dbReference type="GO" id="GO:0042907">
    <property type="term" value="F:xanthine transmembrane transporter activity"/>
    <property type="evidence" value="ECO:0007669"/>
    <property type="project" value="TreeGrafter"/>
</dbReference>
<dbReference type="NCBIfam" id="NF037981">
    <property type="entry name" value="NCS2_1"/>
    <property type="match status" value="1"/>
</dbReference>
<comment type="caution">
    <text evidence="8">The sequence shown here is derived from an EMBL/GenBank/DDBJ whole genome shotgun (WGS) entry which is preliminary data.</text>
</comment>
<dbReference type="EMBL" id="QJKD01000003">
    <property type="protein sequence ID" value="PXX55422.1"/>
    <property type="molecule type" value="Genomic_DNA"/>
</dbReference>
<sequence length="446" mass="46395">MKQSSKEYASIFQLDGIPKFSQALPLALQHVVAMIVGCVTPAIIVSNVANLSTADRVILIQAALVVSALSTLLQLFPIGKKNGIHLGAALPVIMGISFAYVPSMQSIAADYGVPAILGAQIVGGVVAFIVGAFVMQIRKFFPPLITGTVVFTIGLSLYPTAINYMAGGTSSPTYGSWQNWAIAFLTLAVVTVLNHFGKGIFKLASILIGIIVGYVVSLFFGMVDFASIGSAAAFQVPQPLHFGIMFEPSSCIAIAILFAINSIQAIGDFTATTSGSIDREPTDKELQGGIMGYGVTNILGALLGGLPTATYSQNVGIVTTTKVVNRCVLGLTAVILLAAGLIPKFSALLTTIPQCVLGGATVSVFASIAMTGMKLVMSEEMTYRNSSIVGLAAALGMGISQATAALSTFPSWVVTIFGRSPVVVATIVAVLLNIILPREGKKANQK</sequence>
<keyword evidence="6 7" id="KW-0472">Membrane</keyword>
<dbReference type="NCBIfam" id="TIGR00801">
    <property type="entry name" value="ncs2"/>
    <property type="match status" value="1"/>
</dbReference>
<feature type="transmembrane region" description="Helical" evidence="7">
    <location>
        <begin position="113"/>
        <end position="134"/>
    </location>
</feature>
<dbReference type="InterPro" id="IPR006042">
    <property type="entry name" value="Xan_ur_permease"/>
</dbReference>
<feature type="transmembrane region" description="Helical" evidence="7">
    <location>
        <begin position="23"/>
        <end position="45"/>
    </location>
</feature>